<dbReference type="GO" id="GO:0016787">
    <property type="term" value="F:hydrolase activity"/>
    <property type="evidence" value="ECO:0007669"/>
    <property type="project" value="UniProtKB-KW"/>
</dbReference>
<feature type="domain" description="AB hydrolase-1" evidence="2">
    <location>
        <begin position="72"/>
        <end position="195"/>
    </location>
</feature>
<evidence type="ECO:0000313" key="3">
    <source>
        <dbReference type="EMBL" id="MZL62585.1"/>
    </source>
</evidence>
<dbReference type="RefSeq" id="WP_117457420.1">
    <property type="nucleotide sequence ID" value="NZ_WWVT01000016.1"/>
</dbReference>
<dbReference type="GO" id="GO:0016020">
    <property type="term" value="C:membrane"/>
    <property type="evidence" value="ECO:0007669"/>
    <property type="project" value="TreeGrafter"/>
</dbReference>
<accession>A0A6L8TED8</accession>
<name>A0A6L8TED8_9FIRM</name>
<gene>
    <name evidence="3" type="ORF">GT694_11125</name>
</gene>
<dbReference type="SUPFAM" id="SSF53474">
    <property type="entry name" value="alpha/beta-Hydrolases"/>
    <property type="match status" value="1"/>
</dbReference>
<dbReference type="AlphaFoldDB" id="A0A6L8TED8"/>
<keyword evidence="1" id="KW-0732">Signal</keyword>
<dbReference type="Pfam" id="PF00561">
    <property type="entry name" value="Abhydrolase_1"/>
    <property type="match status" value="1"/>
</dbReference>
<dbReference type="PANTHER" id="PTHR43798">
    <property type="entry name" value="MONOACYLGLYCEROL LIPASE"/>
    <property type="match status" value="1"/>
</dbReference>
<dbReference type="Proteomes" id="UP000473323">
    <property type="component" value="Unassembled WGS sequence"/>
</dbReference>
<organism evidence="3 4">
    <name type="scientific">Blautia massiliensis</name>
    <name type="common">ex Durand et al. 2017</name>
    <dbReference type="NCBI Taxonomy" id="1737424"/>
    <lineage>
        <taxon>Bacteria</taxon>
        <taxon>Bacillati</taxon>
        <taxon>Bacillota</taxon>
        <taxon>Clostridia</taxon>
        <taxon>Lachnospirales</taxon>
        <taxon>Lachnospiraceae</taxon>
        <taxon>Blautia</taxon>
    </lineage>
</organism>
<dbReference type="Gene3D" id="3.40.50.1820">
    <property type="entry name" value="alpha/beta hydrolase"/>
    <property type="match status" value="1"/>
</dbReference>
<dbReference type="InterPro" id="IPR050266">
    <property type="entry name" value="AB_hydrolase_sf"/>
</dbReference>
<evidence type="ECO:0000259" key="2">
    <source>
        <dbReference type="Pfam" id="PF00561"/>
    </source>
</evidence>
<protein>
    <submittedName>
        <fullName evidence="3">Alpha/beta fold hydrolase</fullName>
    </submittedName>
</protein>
<sequence length="339" mass="38280">MRRYKKQISRIVTIAMLFAFLVGNSNMVHAMDTTQIRYASKYITVKGNKMHLALYGKLDASGEKFADEGKTTLVMLPALGVPSPHIYFKPLAESLDESFNVVIVEPFGYGLSDGALTDRTVDNINSEVNVALDTMGIEQCVLLVHSISGVYGLNFVQNYPEKVKGFIAVDNTVYDEELAEAMEMEKKYMLQGIDEFQKIKNSFSSLEEFQTALKTDPDKYGAALPQVSGYTYTESDREEYIQAYSLSNNDTIRSEVNGMDQSLLSIKNKKFPSALPVLTMISSENVQNVPAWETAHRNQLDLESGNHQLYIVNGGHYIWYTNLTQVVQLINEWRMENHF</sequence>
<feature type="signal peptide" evidence="1">
    <location>
        <begin position="1"/>
        <end position="30"/>
    </location>
</feature>
<dbReference type="PANTHER" id="PTHR43798:SF33">
    <property type="entry name" value="HYDROLASE, PUTATIVE (AFU_ORTHOLOGUE AFUA_2G14860)-RELATED"/>
    <property type="match status" value="1"/>
</dbReference>
<evidence type="ECO:0000313" key="4">
    <source>
        <dbReference type="Proteomes" id="UP000473323"/>
    </source>
</evidence>
<dbReference type="InterPro" id="IPR029058">
    <property type="entry name" value="AB_hydrolase_fold"/>
</dbReference>
<proteinExistence type="predicted"/>
<keyword evidence="3" id="KW-0378">Hydrolase</keyword>
<dbReference type="EMBL" id="WWVT01000016">
    <property type="protein sequence ID" value="MZL62585.1"/>
    <property type="molecule type" value="Genomic_DNA"/>
</dbReference>
<comment type="caution">
    <text evidence="3">The sequence shown here is derived from an EMBL/GenBank/DDBJ whole genome shotgun (WGS) entry which is preliminary data.</text>
</comment>
<evidence type="ECO:0000256" key="1">
    <source>
        <dbReference type="SAM" id="SignalP"/>
    </source>
</evidence>
<dbReference type="InterPro" id="IPR000073">
    <property type="entry name" value="AB_hydrolase_1"/>
</dbReference>
<reference evidence="3 4" key="1">
    <citation type="journal article" date="2019" name="Nat. Med.">
        <title>A library of human gut bacterial isolates paired with longitudinal multiomics data enables mechanistic microbiome research.</title>
        <authorList>
            <person name="Poyet M."/>
            <person name="Groussin M."/>
            <person name="Gibbons S.M."/>
            <person name="Avila-Pacheco J."/>
            <person name="Jiang X."/>
            <person name="Kearney S.M."/>
            <person name="Perrotta A.R."/>
            <person name="Berdy B."/>
            <person name="Zhao S."/>
            <person name="Lieberman T.D."/>
            <person name="Swanson P.K."/>
            <person name="Smith M."/>
            <person name="Roesemann S."/>
            <person name="Alexander J.E."/>
            <person name="Rich S.A."/>
            <person name="Livny J."/>
            <person name="Vlamakis H."/>
            <person name="Clish C."/>
            <person name="Bullock K."/>
            <person name="Deik A."/>
            <person name="Scott J."/>
            <person name="Pierce K.A."/>
            <person name="Xavier R.J."/>
            <person name="Alm E.J."/>
        </authorList>
    </citation>
    <scope>NUCLEOTIDE SEQUENCE [LARGE SCALE GENOMIC DNA]</scope>
    <source>
        <strain evidence="3 4">BIOML-A4</strain>
    </source>
</reference>
<feature type="chain" id="PRO_5026707615" evidence="1">
    <location>
        <begin position="31"/>
        <end position="339"/>
    </location>
</feature>